<dbReference type="SUPFAM" id="SSF46689">
    <property type="entry name" value="Homeodomain-like"/>
    <property type="match status" value="1"/>
</dbReference>
<evidence type="ECO:0000313" key="6">
    <source>
        <dbReference type="Proteomes" id="UP000003340"/>
    </source>
</evidence>
<accession>C0EGH4</accession>
<name>C0EGH4_9FIRM</name>
<dbReference type="PROSITE" id="PS01124">
    <property type="entry name" value="HTH_ARAC_FAMILY_2"/>
    <property type="match status" value="1"/>
</dbReference>
<organism evidence="5 6">
    <name type="scientific">[Clostridium] methylpentosum DSM 5476</name>
    <dbReference type="NCBI Taxonomy" id="537013"/>
    <lineage>
        <taxon>Bacteria</taxon>
        <taxon>Bacillati</taxon>
        <taxon>Bacillota</taxon>
        <taxon>Clostridia</taxon>
        <taxon>Eubacteriales</taxon>
        <taxon>Oscillospiraceae</taxon>
        <taxon>Oscillospiraceae incertae sedis</taxon>
    </lineage>
</organism>
<evidence type="ECO:0000256" key="3">
    <source>
        <dbReference type="ARBA" id="ARBA00023163"/>
    </source>
</evidence>
<evidence type="ECO:0000256" key="1">
    <source>
        <dbReference type="ARBA" id="ARBA00023015"/>
    </source>
</evidence>
<dbReference type="Gene3D" id="1.10.10.60">
    <property type="entry name" value="Homeodomain-like"/>
    <property type="match status" value="2"/>
</dbReference>
<dbReference type="EMBL" id="ACEC01000102">
    <property type="protein sequence ID" value="EEG29449.1"/>
    <property type="molecule type" value="Genomic_DNA"/>
</dbReference>
<evidence type="ECO:0000259" key="4">
    <source>
        <dbReference type="PROSITE" id="PS01124"/>
    </source>
</evidence>
<dbReference type="InterPro" id="IPR003313">
    <property type="entry name" value="AraC-bd"/>
</dbReference>
<dbReference type="InterPro" id="IPR018062">
    <property type="entry name" value="HTH_AraC-typ_CS"/>
</dbReference>
<proteinExistence type="predicted"/>
<protein>
    <submittedName>
        <fullName evidence="5">Putative phage DNA packaging protein</fullName>
    </submittedName>
</protein>
<evidence type="ECO:0000256" key="2">
    <source>
        <dbReference type="ARBA" id="ARBA00023125"/>
    </source>
</evidence>
<dbReference type="InterPro" id="IPR018060">
    <property type="entry name" value="HTH_AraC"/>
</dbReference>
<dbReference type="AlphaFoldDB" id="C0EGH4"/>
<keyword evidence="1" id="KW-0805">Transcription regulation</keyword>
<dbReference type="PANTHER" id="PTHR43280:SF28">
    <property type="entry name" value="HTH-TYPE TRANSCRIPTIONAL ACTIVATOR RHAS"/>
    <property type="match status" value="1"/>
</dbReference>
<dbReference type="InterPro" id="IPR009057">
    <property type="entry name" value="Homeodomain-like_sf"/>
</dbReference>
<dbReference type="Proteomes" id="UP000003340">
    <property type="component" value="Unassembled WGS sequence"/>
</dbReference>
<keyword evidence="3" id="KW-0804">Transcription</keyword>
<evidence type="ECO:0000313" key="5">
    <source>
        <dbReference type="EMBL" id="EEG29449.1"/>
    </source>
</evidence>
<dbReference type="HOGENOM" id="CLU_000445_88_0_9"/>
<dbReference type="Pfam" id="PF12833">
    <property type="entry name" value="HTH_18"/>
    <property type="match status" value="1"/>
</dbReference>
<keyword evidence="6" id="KW-1185">Reference proteome</keyword>
<dbReference type="GO" id="GO:0003700">
    <property type="term" value="F:DNA-binding transcription factor activity"/>
    <property type="evidence" value="ECO:0007669"/>
    <property type="project" value="InterPro"/>
</dbReference>
<reference evidence="5 6" key="1">
    <citation type="submission" date="2009-01" db="EMBL/GenBank/DDBJ databases">
        <authorList>
            <person name="Fulton L."/>
            <person name="Clifton S."/>
            <person name="Fulton B."/>
            <person name="Xu J."/>
            <person name="Minx P."/>
            <person name="Pepin K.H."/>
            <person name="Johnson M."/>
            <person name="Bhonagiri V."/>
            <person name="Nash W.E."/>
            <person name="Mardis E.R."/>
            <person name="Wilson R.K."/>
        </authorList>
    </citation>
    <scope>NUCLEOTIDE SEQUENCE [LARGE SCALE GENOMIC DNA]</scope>
    <source>
        <strain evidence="5 6">DSM 5476</strain>
    </source>
</reference>
<dbReference type="eggNOG" id="COG2169">
    <property type="taxonomic scope" value="Bacteria"/>
</dbReference>
<dbReference type="PANTHER" id="PTHR43280">
    <property type="entry name" value="ARAC-FAMILY TRANSCRIPTIONAL REGULATOR"/>
    <property type="match status" value="1"/>
</dbReference>
<gene>
    <name evidence="5" type="ORF">CLOSTMETH_02966</name>
</gene>
<keyword evidence="2" id="KW-0238">DNA-binding</keyword>
<dbReference type="PROSITE" id="PS00041">
    <property type="entry name" value="HTH_ARAC_FAMILY_1"/>
    <property type="match status" value="1"/>
</dbReference>
<sequence>MSELDQMLSSCDLLSSQVEMILQTLIDSLPQILSSISAQHTQSPQAPSYIQLTGDAIMKPDQNISVFLHWPDTKFAPKSPVPRKVPHFHYHDFYEINYLYRGGVTNRLPDATIHQDRSQILLMNPHAYHDPVIDSPDTLLFNILIRKEFSAELLSGYSPSGTELIHLFLDNSLGMGPLKPYLTFDNTPAINFVLQQMIVEFYQDKQYSQQLLYAKLIELWSLLARQQDEKFEQNKRQHNIPEDVIQILSYLRKNCAVADLASTAKQFGFTPNYLSQYLYKYTGYHYSEIVLNIKMHNAVNYLLHSNSSIPEIAEMTGYSDVSYFRKVFKKEFGVSPVAYRNQRQ</sequence>
<feature type="domain" description="HTH araC/xylS-type" evidence="4">
    <location>
        <begin position="245"/>
        <end position="342"/>
    </location>
</feature>
<dbReference type="Pfam" id="PF02311">
    <property type="entry name" value="AraC_binding"/>
    <property type="match status" value="1"/>
</dbReference>
<dbReference type="InterPro" id="IPR020449">
    <property type="entry name" value="Tscrpt_reg_AraC-type_HTH"/>
</dbReference>
<dbReference type="STRING" id="537013.CLOSTMETH_02966"/>
<comment type="caution">
    <text evidence="5">The sequence shown here is derived from an EMBL/GenBank/DDBJ whole genome shotgun (WGS) entry which is preliminary data.</text>
</comment>
<dbReference type="GO" id="GO:0043565">
    <property type="term" value="F:sequence-specific DNA binding"/>
    <property type="evidence" value="ECO:0007669"/>
    <property type="project" value="InterPro"/>
</dbReference>
<dbReference type="PRINTS" id="PR00032">
    <property type="entry name" value="HTHARAC"/>
</dbReference>
<reference evidence="5 6" key="2">
    <citation type="submission" date="2009-02" db="EMBL/GenBank/DDBJ databases">
        <title>Draft genome sequence of Clostridium methylpentosum (DSM 5476).</title>
        <authorList>
            <person name="Sudarsanam P."/>
            <person name="Ley R."/>
            <person name="Guruge J."/>
            <person name="Turnbaugh P.J."/>
            <person name="Mahowald M."/>
            <person name="Liep D."/>
            <person name="Gordon J."/>
        </authorList>
    </citation>
    <scope>NUCLEOTIDE SEQUENCE [LARGE SCALE GENOMIC DNA]</scope>
    <source>
        <strain evidence="5 6">DSM 5476</strain>
    </source>
</reference>
<dbReference type="SMART" id="SM00342">
    <property type="entry name" value="HTH_ARAC"/>
    <property type="match status" value="1"/>
</dbReference>